<dbReference type="GO" id="GO:0034194">
    <property type="term" value="P:D-galactonate catabolic process"/>
    <property type="evidence" value="ECO:0007669"/>
    <property type="project" value="InterPro"/>
</dbReference>
<dbReference type="GO" id="GO:0008869">
    <property type="term" value="F:galactonate dehydratase activity"/>
    <property type="evidence" value="ECO:0007669"/>
    <property type="project" value="InterPro"/>
</dbReference>
<keyword evidence="10" id="KW-1185">Reference proteome</keyword>
<evidence type="ECO:0000256" key="3">
    <source>
        <dbReference type="ARBA" id="ARBA00022723"/>
    </source>
</evidence>
<dbReference type="GeneID" id="59312316"/>
<evidence type="ECO:0000256" key="4">
    <source>
        <dbReference type="ARBA" id="ARBA00022842"/>
    </source>
</evidence>
<evidence type="ECO:0000256" key="5">
    <source>
        <dbReference type="ARBA" id="ARBA00022857"/>
    </source>
</evidence>
<dbReference type="GO" id="GO:0009063">
    <property type="term" value="P:amino acid catabolic process"/>
    <property type="evidence" value="ECO:0007669"/>
    <property type="project" value="InterPro"/>
</dbReference>
<evidence type="ECO:0000256" key="7">
    <source>
        <dbReference type="ARBA" id="ARBA00023239"/>
    </source>
</evidence>
<comment type="caution">
    <text evidence="9">The sequence shown here is derived from an EMBL/GenBank/DDBJ whole genome shotgun (WGS) entry which is preliminary data.</text>
</comment>
<dbReference type="InterPro" id="IPR013752">
    <property type="entry name" value="KPA_reductase"/>
</dbReference>
<dbReference type="RefSeq" id="XP_036531736.1">
    <property type="nucleotide sequence ID" value="XM_036677598.1"/>
</dbReference>
<dbReference type="InterPro" id="IPR013341">
    <property type="entry name" value="Mandelate_racemase_N_dom"/>
</dbReference>
<dbReference type="PANTHER" id="PTHR48080:SF2">
    <property type="entry name" value="D-GALACTONATE DEHYDRATASE"/>
    <property type="match status" value="1"/>
</dbReference>
<dbReference type="SFLD" id="SFLDG00179">
    <property type="entry name" value="mandelate_racemase"/>
    <property type="match status" value="1"/>
</dbReference>
<dbReference type="Gene3D" id="3.20.20.120">
    <property type="entry name" value="Enolase-like C-terminal domain"/>
    <property type="match status" value="1"/>
</dbReference>
<dbReference type="Pfam" id="PF02558">
    <property type="entry name" value="ApbA"/>
    <property type="match status" value="1"/>
</dbReference>
<dbReference type="InterPro" id="IPR034593">
    <property type="entry name" value="DgoD-like"/>
</dbReference>
<dbReference type="SUPFAM" id="SSF51735">
    <property type="entry name" value="NAD(P)-binding Rossmann-fold domains"/>
    <property type="match status" value="1"/>
</dbReference>
<dbReference type="SFLD" id="SFLDS00001">
    <property type="entry name" value="Enolase"/>
    <property type="match status" value="1"/>
</dbReference>
<dbReference type="GO" id="GO:0015940">
    <property type="term" value="P:pantothenate biosynthetic process"/>
    <property type="evidence" value="ECO:0007669"/>
    <property type="project" value="InterPro"/>
</dbReference>
<reference evidence="9 10" key="1">
    <citation type="submission" date="2020-05" db="EMBL/GenBank/DDBJ databases">
        <title>Identification and distribution of gene clusters putatively required for synthesis of sphingolipid metabolism inhibitors in phylogenetically diverse species of the filamentous fungus Fusarium.</title>
        <authorList>
            <person name="Kim H.-S."/>
            <person name="Busman M."/>
            <person name="Brown D.W."/>
            <person name="Divon H."/>
            <person name="Uhlig S."/>
            <person name="Proctor R.H."/>
        </authorList>
    </citation>
    <scope>NUCLEOTIDE SEQUENCE [LARGE SCALE GENOMIC DNA]</scope>
    <source>
        <strain evidence="9 10">NRRL 66333</strain>
    </source>
</reference>
<proteinExistence type="inferred from homology"/>
<dbReference type="SUPFAM" id="SSF54826">
    <property type="entry name" value="Enolase N-terminal domain-like"/>
    <property type="match status" value="1"/>
</dbReference>
<dbReference type="InterPro" id="IPR036849">
    <property type="entry name" value="Enolase-like_C_sf"/>
</dbReference>
<dbReference type="Gene3D" id="3.40.50.720">
    <property type="entry name" value="NAD(P)-binding Rossmann-like Domain"/>
    <property type="match status" value="1"/>
</dbReference>
<protein>
    <submittedName>
        <fullName evidence="9">Galactonate dehydratase</fullName>
    </submittedName>
</protein>
<dbReference type="NCBIfam" id="NF010624">
    <property type="entry name" value="PRK14017.1"/>
    <property type="match status" value="1"/>
</dbReference>
<dbReference type="SMART" id="SM00922">
    <property type="entry name" value="MR_MLE"/>
    <property type="match status" value="1"/>
</dbReference>
<evidence type="ECO:0000313" key="10">
    <source>
        <dbReference type="Proteomes" id="UP000547976"/>
    </source>
</evidence>
<dbReference type="Gene3D" id="3.30.390.10">
    <property type="entry name" value="Enolase-like, N-terminal domain"/>
    <property type="match status" value="1"/>
</dbReference>
<dbReference type="AlphaFoldDB" id="A0A8H5L5Y6"/>
<dbReference type="InterPro" id="IPR018110">
    <property type="entry name" value="Mandel_Rmase/mucon_lact_enz_CS"/>
</dbReference>
<dbReference type="PROSITE" id="PS00908">
    <property type="entry name" value="MR_MLE_1"/>
    <property type="match status" value="1"/>
</dbReference>
<evidence type="ECO:0000259" key="8">
    <source>
        <dbReference type="SMART" id="SM00922"/>
    </source>
</evidence>
<dbReference type="PANTHER" id="PTHR48080">
    <property type="entry name" value="D-GALACTONATE DEHYDRATASE-RELATED"/>
    <property type="match status" value="1"/>
</dbReference>
<dbReference type="GO" id="GO:0046872">
    <property type="term" value="F:metal ion binding"/>
    <property type="evidence" value="ECO:0007669"/>
    <property type="project" value="UniProtKB-KW"/>
</dbReference>
<sequence length="727" mass="80316">MAKITSVKYYRVKPRWLMLKVVDENGQHGWGEATLEGHDLAVEGCLDEMIPRIIGQEANDIENIWQTFWRHGFYRGGPVFMSAISGIDIALWDLKGRNLKVPIYELLGGKVRNKVQVYCWIGGDRPSDIEAAAKKRLEQGLTCVKMNATEDLGWIDSPSALDSTVERLKQVKALGLDAGLDFHGRCHKAMAKQLARALEPHRPLFIEEPILVEHPEAIKKLSDQTVIPIAFGERLYTRWDIKRFLEDSSVDILQPDIAHAGGISETKRIATMAEAYDVAIAPHCPLGPVAFAASVQVALSSPNFAILEMSLGMHYNTEAGDIDLLTYLNDPSVFDLEGGHVKAPTGHGLGIEIDEEMVARIAKETEPWQCRDAEPPRSWRWSPRSEGSNLNGKAFASLNVRTAKMGDKPLEVLVYGLGAIGSFYAFVLSRSEHVHLTVVARSNFEAVSANGISIDSQNHGKHHVKPHKVLRTVAEAGQKFDFIICTNKAVDQASTAADIAPGVGDNTSIVIIQNGVGNEDAFREKFPSATIISCVTWVGARQPEPGFINHTTSEDMQVGLYPNKSGDASRDTQRLAQFESLLSIGKTIFQIVPNIQVQRWEKVVWNAAWNSLTALTLMDTHAWLSSSDLSTPMTRKLMKEVIDVANALGVPLEYELIDRLLEKILAMPPIGSSMRTDYENGKPMEVEVILGYPVRKGKEFGIDVATIETLYTILLAINKRLISAQGK</sequence>
<gene>
    <name evidence="9" type="ORF">FSUBG_12777</name>
</gene>
<evidence type="ECO:0000313" key="9">
    <source>
        <dbReference type="EMBL" id="KAF5584405.1"/>
    </source>
</evidence>
<comment type="cofactor">
    <cofactor evidence="1">
        <name>Mg(2+)</name>
        <dbReference type="ChEBI" id="CHEBI:18420"/>
    </cofactor>
</comment>
<dbReference type="Proteomes" id="UP000547976">
    <property type="component" value="Unassembled WGS sequence"/>
</dbReference>
<dbReference type="GO" id="GO:0008677">
    <property type="term" value="F:2-dehydropantoate 2-reductase activity"/>
    <property type="evidence" value="ECO:0007669"/>
    <property type="project" value="InterPro"/>
</dbReference>
<evidence type="ECO:0000256" key="2">
    <source>
        <dbReference type="ARBA" id="ARBA00007870"/>
    </source>
</evidence>
<dbReference type="Gene3D" id="1.10.1040.10">
    <property type="entry name" value="N-(1-d-carboxylethyl)-l-norvaline Dehydrogenase, domain 2"/>
    <property type="match status" value="1"/>
</dbReference>
<dbReference type="OrthoDB" id="2579025at2759"/>
<dbReference type="InterPro" id="IPR029017">
    <property type="entry name" value="Enolase-like_N"/>
</dbReference>
<name>A0A8H5L5Y6_GIBSU</name>
<dbReference type="EMBL" id="JAAOAV010000290">
    <property type="protein sequence ID" value="KAF5584405.1"/>
    <property type="molecule type" value="Genomic_DNA"/>
</dbReference>
<accession>A0A8H5L5Y6</accession>
<evidence type="ECO:0000256" key="6">
    <source>
        <dbReference type="ARBA" id="ARBA00023002"/>
    </source>
</evidence>
<feature type="domain" description="Mandelate racemase/muconate lactonizing enzyme C-terminal" evidence="8">
    <location>
        <begin position="126"/>
        <end position="228"/>
    </location>
</feature>
<dbReference type="InterPro" id="IPR023592">
    <property type="entry name" value="Galactonate_deHydtase"/>
</dbReference>
<dbReference type="InterPro" id="IPR036291">
    <property type="entry name" value="NAD(P)-bd_dom_sf"/>
</dbReference>
<keyword evidence="4" id="KW-0460">Magnesium</keyword>
<dbReference type="SUPFAM" id="SSF48179">
    <property type="entry name" value="6-phosphogluconate dehydrogenase C-terminal domain-like"/>
    <property type="match status" value="1"/>
</dbReference>
<dbReference type="InterPro" id="IPR003710">
    <property type="entry name" value="ApbA"/>
</dbReference>
<dbReference type="FunFam" id="1.10.1040.10:FF:000017">
    <property type="entry name" value="2-dehydropantoate 2-reductase"/>
    <property type="match status" value="1"/>
</dbReference>
<keyword evidence="6" id="KW-0560">Oxidoreductase</keyword>
<dbReference type="InterPro" id="IPR029065">
    <property type="entry name" value="Enolase_C-like"/>
</dbReference>
<keyword evidence="7" id="KW-0456">Lyase</keyword>
<dbReference type="CDD" id="cd03325">
    <property type="entry name" value="D-galactonate_dehydratase"/>
    <property type="match status" value="1"/>
</dbReference>
<dbReference type="InterPro" id="IPR013332">
    <property type="entry name" value="KPR_N"/>
</dbReference>
<dbReference type="NCBIfam" id="TIGR00745">
    <property type="entry name" value="apbA_panE"/>
    <property type="match status" value="1"/>
</dbReference>
<dbReference type="Pfam" id="PF02746">
    <property type="entry name" value="MR_MLE_N"/>
    <property type="match status" value="1"/>
</dbReference>
<dbReference type="InterPro" id="IPR013342">
    <property type="entry name" value="Mandelate_racemase_C"/>
</dbReference>
<organism evidence="9 10">
    <name type="scientific">Gibberella subglutinans</name>
    <name type="common">Fusarium subglutinans</name>
    <dbReference type="NCBI Taxonomy" id="42677"/>
    <lineage>
        <taxon>Eukaryota</taxon>
        <taxon>Fungi</taxon>
        <taxon>Dikarya</taxon>
        <taxon>Ascomycota</taxon>
        <taxon>Pezizomycotina</taxon>
        <taxon>Sordariomycetes</taxon>
        <taxon>Hypocreomycetidae</taxon>
        <taxon>Hypocreales</taxon>
        <taxon>Nectriaceae</taxon>
        <taxon>Fusarium</taxon>
        <taxon>Fusarium fujikuroi species complex</taxon>
    </lineage>
</organism>
<dbReference type="Pfam" id="PF08546">
    <property type="entry name" value="ApbA_C"/>
    <property type="match status" value="1"/>
</dbReference>
<keyword evidence="5" id="KW-0521">NADP</keyword>
<dbReference type="SFLD" id="SFLDF00003">
    <property type="entry name" value="D-galactonate_dehydratase"/>
    <property type="match status" value="1"/>
</dbReference>
<evidence type="ECO:0000256" key="1">
    <source>
        <dbReference type="ARBA" id="ARBA00001946"/>
    </source>
</evidence>
<dbReference type="InterPro" id="IPR013328">
    <property type="entry name" value="6PGD_dom2"/>
</dbReference>
<dbReference type="Pfam" id="PF13378">
    <property type="entry name" value="MR_MLE_C"/>
    <property type="match status" value="1"/>
</dbReference>
<dbReference type="InterPro" id="IPR008927">
    <property type="entry name" value="6-PGluconate_DH-like_C_sf"/>
</dbReference>
<comment type="similarity">
    <text evidence="2">Belongs to the ketopantoate reductase family.</text>
</comment>
<keyword evidence="3" id="KW-0479">Metal-binding</keyword>
<dbReference type="FunFam" id="3.40.50.720:FF:000609">
    <property type="entry name" value="2-dehydropantoate 2-reductase"/>
    <property type="match status" value="1"/>
</dbReference>
<dbReference type="SUPFAM" id="SSF51604">
    <property type="entry name" value="Enolase C-terminal domain-like"/>
    <property type="match status" value="1"/>
</dbReference>